<evidence type="ECO:0000256" key="2">
    <source>
        <dbReference type="ARBA" id="ARBA00004496"/>
    </source>
</evidence>
<keyword evidence="8" id="KW-0587">Phenylpropanoid metabolism</keyword>
<comment type="subunit">
    <text evidence="5">Homotetramer.</text>
</comment>
<organism evidence="12 13">
    <name type="scientific">Acer negundo</name>
    <name type="common">Box elder</name>
    <dbReference type="NCBI Taxonomy" id="4023"/>
    <lineage>
        <taxon>Eukaryota</taxon>
        <taxon>Viridiplantae</taxon>
        <taxon>Streptophyta</taxon>
        <taxon>Embryophyta</taxon>
        <taxon>Tracheophyta</taxon>
        <taxon>Spermatophyta</taxon>
        <taxon>Magnoliopsida</taxon>
        <taxon>eudicotyledons</taxon>
        <taxon>Gunneridae</taxon>
        <taxon>Pentapetalae</taxon>
        <taxon>rosids</taxon>
        <taxon>malvids</taxon>
        <taxon>Sapindales</taxon>
        <taxon>Sapindaceae</taxon>
        <taxon>Hippocastanoideae</taxon>
        <taxon>Acereae</taxon>
        <taxon>Acer</taxon>
    </lineage>
</organism>
<evidence type="ECO:0000256" key="11">
    <source>
        <dbReference type="ARBA" id="ARBA00023537"/>
    </source>
</evidence>
<gene>
    <name evidence="12" type="ORF">LWI28_005806</name>
</gene>
<proteinExistence type="inferred from homology"/>
<keyword evidence="7" id="KW-0963">Cytoplasm</keyword>
<sequence>MTFTTTGCLRIFPVAGIRAWTTHSRVLKSPWQLYCSELQFFANPVTNHVQSAEQHNLSVNSLGLISSRKTAEAVEILKFMSSTYLVALCQAIDLRHSEVNLKYTVKKTVSQVAERVLTMGFNGELHP</sequence>
<evidence type="ECO:0000313" key="13">
    <source>
        <dbReference type="Proteomes" id="UP001064489"/>
    </source>
</evidence>
<dbReference type="Gene3D" id="1.20.200.10">
    <property type="entry name" value="Fumarase/aspartase (Central domain)"/>
    <property type="match status" value="1"/>
</dbReference>
<dbReference type="InterPro" id="IPR023144">
    <property type="entry name" value="Phe_NH3-lyase_shielding_dom_sf"/>
</dbReference>
<evidence type="ECO:0000256" key="7">
    <source>
        <dbReference type="ARBA" id="ARBA00022490"/>
    </source>
</evidence>
<comment type="catalytic activity">
    <reaction evidence="11">
        <text>L-phenylalanine = (E)-cinnamate + NH4(+)</text>
        <dbReference type="Rhea" id="RHEA:21384"/>
        <dbReference type="ChEBI" id="CHEBI:15669"/>
        <dbReference type="ChEBI" id="CHEBI:28938"/>
        <dbReference type="ChEBI" id="CHEBI:58095"/>
        <dbReference type="EC" id="4.3.1.24"/>
    </reaction>
</comment>
<keyword evidence="10" id="KW-0456">Lyase</keyword>
<reference evidence="12" key="1">
    <citation type="journal article" date="2022" name="Plant J.">
        <title>Strategies of tolerance reflected in two North American maple genomes.</title>
        <authorList>
            <person name="McEvoy S.L."/>
            <person name="Sezen U.U."/>
            <person name="Trouern-Trend A."/>
            <person name="McMahon S.M."/>
            <person name="Schaberg P.G."/>
            <person name="Yang J."/>
            <person name="Wegrzyn J.L."/>
            <person name="Swenson N.G."/>
        </authorList>
    </citation>
    <scope>NUCLEOTIDE SEQUENCE</scope>
    <source>
        <strain evidence="12">91603</strain>
    </source>
</reference>
<accession>A0AAD5I8J4</accession>
<reference evidence="12" key="2">
    <citation type="submission" date="2023-02" db="EMBL/GenBank/DDBJ databases">
        <authorList>
            <person name="Swenson N.G."/>
            <person name="Wegrzyn J.L."/>
            <person name="Mcevoy S.L."/>
        </authorList>
    </citation>
    <scope>NUCLEOTIDE SEQUENCE</scope>
    <source>
        <strain evidence="12">91603</strain>
        <tissue evidence="12">Leaf</tissue>
    </source>
</reference>
<dbReference type="GO" id="GO:0006559">
    <property type="term" value="P:L-phenylalanine catabolic process"/>
    <property type="evidence" value="ECO:0007669"/>
    <property type="project" value="UniProtKB-KW"/>
</dbReference>
<dbReference type="GO" id="GO:0009698">
    <property type="term" value="P:phenylpropanoid metabolic process"/>
    <property type="evidence" value="ECO:0007669"/>
    <property type="project" value="UniProtKB-KW"/>
</dbReference>
<comment type="caution">
    <text evidence="12">The sequence shown here is derived from an EMBL/GenBank/DDBJ whole genome shotgun (WGS) entry which is preliminary data.</text>
</comment>
<comment type="similarity">
    <text evidence="4">Belongs to the PAL/histidase family.</text>
</comment>
<dbReference type="PANTHER" id="PTHR10362">
    <property type="entry name" value="HISTIDINE AMMONIA-LYASE"/>
    <property type="match status" value="1"/>
</dbReference>
<dbReference type="Proteomes" id="UP001064489">
    <property type="component" value="Chromosome 12"/>
</dbReference>
<dbReference type="EC" id="4.3.1.24" evidence="6"/>
<evidence type="ECO:0000256" key="10">
    <source>
        <dbReference type="ARBA" id="ARBA00023239"/>
    </source>
</evidence>
<dbReference type="GO" id="GO:0005737">
    <property type="term" value="C:cytoplasm"/>
    <property type="evidence" value="ECO:0007669"/>
    <property type="project" value="UniProtKB-SubCell"/>
</dbReference>
<keyword evidence="9" id="KW-0585">Phenylalanine catabolism</keyword>
<evidence type="ECO:0000313" key="12">
    <source>
        <dbReference type="EMBL" id="KAI9156400.1"/>
    </source>
</evidence>
<dbReference type="Gene3D" id="1.10.274.20">
    <property type="entry name" value="Phenylalanine ammonia-lyase 1, domain 3"/>
    <property type="match status" value="1"/>
</dbReference>
<evidence type="ECO:0000256" key="1">
    <source>
        <dbReference type="ARBA" id="ARBA00002235"/>
    </source>
</evidence>
<dbReference type="InterPro" id="IPR008948">
    <property type="entry name" value="L-Aspartase-like"/>
</dbReference>
<dbReference type="EMBL" id="JAJSOW010000107">
    <property type="protein sequence ID" value="KAI9156400.1"/>
    <property type="molecule type" value="Genomic_DNA"/>
</dbReference>
<evidence type="ECO:0000256" key="8">
    <source>
        <dbReference type="ARBA" id="ARBA00023051"/>
    </source>
</evidence>
<evidence type="ECO:0000256" key="6">
    <source>
        <dbReference type="ARBA" id="ARBA00012139"/>
    </source>
</evidence>
<evidence type="ECO:0000256" key="4">
    <source>
        <dbReference type="ARBA" id="ARBA00007238"/>
    </source>
</evidence>
<dbReference type="Pfam" id="PF00221">
    <property type="entry name" value="Lyase_aromatic"/>
    <property type="match status" value="1"/>
</dbReference>
<dbReference type="InterPro" id="IPR001106">
    <property type="entry name" value="Aromatic_Lyase"/>
</dbReference>
<evidence type="ECO:0000256" key="9">
    <source>
        <dbReference type="ARBA" id="ARBA00023232"/>
    </source>
</evidence>
<name>A0AAD5I8J4_ACENE</name>
<keyword evidence="13" id="KW-1185">Reference proteome</keyword>
<comment type="pathway">
    <text evidence="3">Phenylpropanoid metabolism; trans-cinnamate biosynthesis; trans-cinnamate from L-phenylalanine: step 1/1.</text>
</comment>
<comment type="subcellular location">
    <subcellularLocation>
        <location evidence="2">Cytoplasm</location>
    </subcellularLocation>
</comment>
<evidence type="ECO:0000256" key="5">
    <source>
        <dbReference type="ARBA" id="ARBA00011881"/>
    </source>
</evidence>
<protein>
    <recommendedName>
        <fullName evidence="6">phenylalanine ammonia-lyase</fullName>
        <ecNumber evidence="6">4.3.1.24</ecNumber>
    </recommendedName>
</protein>
<dbReference type="GO" id="GO:0045548">
    <property type="term" value="F:phenylalanine ammonia-lyase activity"/>
    <property type="evidence" value="ECO:0007669"/>
    <property type="project" value="UniProtKB-EC"/>
</dbReference>
<dbReference type="SUPFAM" id="SSF48557">
    <property type="entry name" value="L-aspartase-like"/>
    <property type="match status" value="1"/>
</dbReference>
<evidence type="ECO:0000256" key="3">
    <source>
        <dbReference type="ARBA" id="ARBA00005138"/>
    </source>
</evidence>
<dbReference type="AlphaFoldDB" id="A0AAD5I8J4"/>
<comment type="function">
    <text evidence="1">This is a key enzyme of plant metabolism catalyzing the first reaction in the biosynthesis from L-phenylalanine of a wide variety of natural products based on the phenylpropane skeleton.</text>
</comment>